<proteinExistence type="predicted"/>
<dbReference type="STRING" id="1348774.AB433_07690"/>
<sequence length="76" mass="8560">MGRISLDSISDFARRGYDVKVTCMACRNVTVWNALQLMLELHKRRRSLQVDAAERSMVCRNCGAKDAAIMPVETSI</sequence>
<keyword evidence="2" id="KW-1185">Reference proteome</keyword>
<dbReference type="KEGG" id="cna:AB433_07690"/>
<evidence type="ECO:0000313" key="1">
    <source>
        <dbReference type="EMBL" id="AKM09894.1"/>
    </source>
</evidence>
<name>A0A0G3XGZ8_9SPHN</name>
<dbReference type="Proteomes" id="UP000035287">
    <property type="component" value="Chromosome"/>
</dbReference>
<dbReference type="AlphaFoldDB" id="A0A0G3XGZ8"/>
<dbReference type="OrthoDB" id="7410540at2"/>
<protein>
    <submittedName>
        <fullName evidence="1">Uncharacterized protein</fullName>
    </submittedName>
</protein>
<evidence type="ECO:0000313" key="2">
    <source>
        <dbReference type="Proteomes" id="UP000035287"/>
    </source>
</evidence>
<accession>A0A0G3XGZ8</accession>
<dbReference type="PATRIC" id="fig|1348774.3.peg.1612"/>
<reference evidence="1 2" key="1">
    <citation type="submission" date="2015-06" db="EMBL/GenBank/DDBJ databases">
        <authorList>
            <person name="Zeng Y."/>
            <person name="Huang Y."/>
        </authorList>
    </citation>
    <scope>NUCLEOTIDE SEQUENCE [LARGE SCALE GENOMIC DNA]</scope>
    <source>
        <strain evidence="1 2">PQ-2</strain>
    </source>
</reference>
<organism evidence="1 2">
    <name type="scientific">Croceicoccus naphthovorans</name>
    <dbReference type="NCBI Taxonomy" id="1348774"/>
    <lineage>
        <taxon>Bacteria</taxon>
        <taxon>Pseudomonadati</taxon>
        <taxon>Pseudomonadota</taxon>
        <taxon>Alphaproteobacteria</taxon>
        <taxon>Sphingomonadales</taxon>
        <taxon>Erythrobacteraceae</taxon>
        <taxon>Croceicoccus</taxon>
    </lineage>
</organism>
<gene>
    <name evidence="1" type="ORF">AB433_07690</name>
</gene>
<dbReference type="EMBL" id="CP011770">
    <property type="protein sequence ID" value="AKM09894.1"/>
    <property type="molecule type" value="Genomic_DNA"/>
</dbReference>
<dbReference type="RefSeq" id="WP_047820578.1">
    <property type="nucleotide sequence ID" value="NZ_CP011770.1"/>
</dbReference>